<dbReference type="Pfam" id="PF13522">
    <property type="entry name" value="GATase_6"/>
    <property type="match status" value="1"/>
</dbReference>
<dbReference type="InterPro" id="IPR029055">
    <property type="entry name" value="Ntn_hydrolases_N"/>
</dbReference>
<dbReference type="GO" id="GO:0006487">
    <property type="term" value="P:protein N-linked glycosylation"/>
    <property type="evidence" value="ECO:0007669"/>
    <property type="project" value="TreeGrafter"/>
</dbReference>
<evidence type="ECO:0000256" key="3">
    <source>
        <dbReference type="ARBA" id="ARBA00022576"/>
    </source>
</evidence>
<dbReference type="EMBL" id="MN740240">
    <property type="protein sequence ID" value="QHT95346.1"/>
    <property type="molecule type" value="Genomic_DNA"/>
</dbReference>
<dbReference type="GO" id="GO:0097367">
    <property type="term" value="F:carbohydrate derivative binding"/>
    <property type="evidence" value="ECO:0007669"/>
    <property type="project" value="InterPro"/>
</dbReference>
<dbReference type="CDD" id="cd05008">
    <property type="entry name" value="SIS_GlmS_GlmD_1"/>
    <property type="match status" value="1"/>
</dbReference>
<dbReference type="Pfam" id="PF01380">
    <property type="entry name" value="SIS"/>
    <property type="match status" value="2"/>
</dbReference>
<keyword evidence="4" id="KW-0808">Transferase</keyword>
<dbReference type="InterPro" id="IPR005855">
    <property type="entry name" value="GFAT"/>
</dbReference>
<dbReference type="Gene3D" id="3.40.50.10490">
    <property type="entry name" value="Glucose-6-phosphate isomerase like protein, domain 1"/>
    <property type="match status" value="2"/>
</dbReference>
<evidence type="ECO:0000259" key="7">
    <source>
        <dbReference type="PROSITE" id="PS51278"/>
    </source>
</evidence>
<evidence type="ECO:0000256" key="4">
    <source>
        <dbReference type="ARBA" id="ARBA00022679"/>
    </source>
</evidence>
<dbReference type="InterPro" id="IPR035490">
    <property type="entry name" value="GlmS/FrlB_SIS"/>
</dbReference>
<dbReference type="InterPro" id="IPR046348">
    <property type="entry name" value="SIS_dom_sf"/>
</dbReference>
<organism evidence="9">
    <name type="scientific">viral metagenome</name>
    <dbReference type="NCBI Taxonomy" id="1070528"/>
    <lineage>
        <taxon>unclassified sequences</taxon>
        <taxon>metagenomes</taxon>
        <taxon>organismal metagenomes</taxon>
    </lineage>
</organism>
<accession>A0A6C0ISF4</accession>
<evidence type="ECO:0000259" key="8">
    <source>
        <dbReference type="PROSITE" id="PS51464"/>
    </source>
</evidence>
<dbReference type="PANTHER" id="PTHR10937">
    <property type="entry name" value="GLUCOSAMINE--FRUCTOSE-6-PHOSPHATE AMINOTRANSFERASE, ISOMERIZING"/>
    <property type="match status" value="1"/>
</dbReference>
<evidence type="ECO:0000313" key="9">
    <source>
        <dbReference type="EMBL" id="QHT95346.1"/>
    </source>
</evidence>
<keyword evidence="6" id="KW-0315">Glutamine amidotransferase</keyword>
<dbReference type="CDD" id="cd00714">
    <property type="entry name" value="GFAT"/>
    <property type="match status" value="1"/>
</dbReference>
<dbReference type="PROSITE" id="PS51278">
    <property type="entry name" value="GATASE_TYPE_2"/>
    <property type="match status" value="1"/>
</dbReference>
<evidence type="ECO:0000256" key="1">
    <source>
        <dbReference type="ARBA" id="ARBA00001031"/>
    </source>
</evidence>
<feature type="domain" description="Glutamine amidotransferase type-2" evidence="7">
    <location>
        <begin position="15"/>
        <end position="241"/>
    </location>
</feature>
<dbReference type="GO" id="GO:0006047">
    <property type="term" value="P:UDP-N-acetylglucosamine metabolic process"/>
    <property type="evidence" value="ECO:0007669"/>
    <property type="project" value="TreeGrafter"/>
</dbReference>
<sequence>MKCSIAIYKRLACMCGIFGIITNLTNHPIYERILNSLIQLQNRGYDSSGIGMLVDNKFVVEKFASSHEKTSIDFLKSRSSTHSSMNSHIGIGHNRWATHGQKNDINAHPHVSYDNRFMIVHNGIIENYQTLKSFLVDQGYVFVSQTDTEVIANLIAHYYTQSKNTFQSIQSTIAQLNGTYGLIVVNRDEHDRVYAVRNGSPLLVGVSEETILISSEQSGFCGEVSRYIALTNDDICCIYQDTQGVHIDTKDNYVEKPVSIDYIVQHTPDPYKYWTMKEIQEQPQTILNALNRGARLKNNSEVKLGGLDQYAGDLLNVQHIILLGCGTSYHAAQIGVYFLKRLCEFTSIQSYDGADFTEYDVPKRGNSLMVFISQSGETKDLHRCIEIARKHEIITLGITNVVDSLIARETLCGIYCNSGKEVGVASTKVFTGQVLTLSLLALWFSQNQNIHKQLRNTMITDLQNLSNDYKNVLNMVDHHMQLLANELYIKKHMFILGKGVNEYIAKEGALKIKEISYTFAEAYSSSSLKHGTFALLEEEFPILLIDTELEHYEKNKNCIEEILTRGANIFLITTNPEHKPRDNLLVCSLTYNPSFSFLLSIIPLQLLAYYLSIKKNINPDIPRNLAKVVTVE</sequence>
<dbReference type="InterPro" id="IPR047084">
    <property type="entry name" value="GFAT_N"/>
</dbReference>
<feature type="domain" description="SIS" evidence="8">
    <location>
        <begin position="483"/>
        <end position="622"/>
    </location>
</feature>
<proteinExistence type="predicted"/>
<dbReference type="AlphaFoldDB" id="A0A6C0ISF4"/>
<evidence type="ECO:0000256" key="5">
    <source>
        <dbReference type="ARBA" id="ARBA00022737"/>
    </source>
</evidence>
<dbReference type="InterPro" id="IPR017932">
    <property type="entry name" value="GATase_2_dom"/>
</dbReference>
<protein>
    <recommendedName>
        <fullName evidence="2">glutamine--fructose-6-phosphate transaminase (isomerizing)</fullName>
        <ecNumber evidence="2">2.6.1.16</ecNumber>
    </recommendedName>
</protein>
<name>A0A6C0ISF4_9ZZZZ</name>
<dbReference type="InterPro" id="IPR001347">
    <property type="entry name" value="SIS_dom"/>
</dbReference>
<dbReference type="GO" id="GO:0006002">
    <property type="term" value="P:fructose 6-phosphate metabolic process"/>
    <property type="evidence" value="ECO:0007669"/>
    <property type="project" value="TreeGrafter"/>
</dbReference>
<dbReference type="Gene3D" id="3.60.20.10">
    <property type="entry name" value="Glutamine Phosphoribosylpyrophosphate, subunit 1, domain 1"/>
    <property type="match status" value="1"/>
</dbReference>
<dbReference type="InterPro" id="IPR035466">
    <property type="entry name" value="GlmS/AgaS_SIS"/>
</dbReference>
<dbReference type="NCBIfam" id="NF001484">
    <property type="entry name" value="PRK00331.1"/>
    <property type="match status" value="1"/>
</dbReference>
<keyword evidence="3" id="KW-0032">Aminotransferase</keyword>
<dbReference type="SUPFAM" id="SSF53697">
    <property type="entry name" value="SIS domain"/>
    <property type="match status" value="1"/>
</dbReference>
<dbReference type="EC" id="2.6.1.16" evidence="2"/>
<dbReference type="GO" id="GO:0004360">
    <property type="term" value="F:glutamine-fructose-6-phosphate transaminase (isomerizing) activity"/>
    <property type="evidence" value="ECO:0007669"/>
    <property type="project" value="UniProtKB-EC"/>
</dbReference>
<reference evidence="9" key="1">
    <citation type="journal article" date="2020" name="Nature">
        <title>Giant virus diversity and host interactions through global metagenomics.</title>
        <authorList>
            <person name="Schulz F."/>
            <person name="Roux S."/>
            <person name="Paez-Espino D."/>
            <person name="Jungbluth S."/>
            <person name="Walsh D.A."/>
            <person name="Denef V.J."/>
            <person name="McMahon K.D."/>
            <person name="Konstantinidis K.T."/>
            <person name="Eloe-Fadrosh E.A."/>
            <person name="Kyrpides N.C."/>
            <person name="Woyke T."/>
        </authorList>
    </citation>
    <scope>NUCLEOTIDE SEQUENCE</scope>
    <source>
        <strain evidence="9">GVMAG-M-3300024261-8</strain>
    </source>
</reference>
<dbReference type="PANTHER" id="PTHR10937:SF0">
    <property type="entry name" value="GLUTAMINE--FRUCTOSE-6-PHOSPHATE TRANSAMINASE (ISOMERIZING)"/>
    <property type="match status" value="1"/>
</dbReference>
<evidence type="ECO:0000256" key="6">
    <source>
        <dbReference type="ARBA" id="ARBA00022962"/>
    </source>
</evidence>
<dbReference type="CDD" id="cd05009">
    <property type="entry name" value="SIS_GlmS_GlmD_2"/>
    <property type="match status" value="1"/>
</dbReference>
<dbReference type="SUPFAM" id="SSF56235">
    <property type="entry name" value="N-terminal nucleophile aminohydrolases (Ntn hydrolases)"/>
    <property type="match status" value="1"/>
</dbReference>
<feature type="domain" description="SIS" evidence="8">
    <location>
        <begin position="310"/>
        <end position="450"/>
    </location>
</feature>
<evidence type="ECO:0000256" key="2">
    <source>
        <dbReference type="ARBA" id="ARBA00012916"/>
    </source>
</evidence>
<comment type="catalytic activity">
    <reaction evidence="1">
        <text>D-fructose 6-phosphate + L-glutamine = D-glucosamine 6-phosphate + L-glutamate</text>
        <dbReference type="Rhea" id="RHEA:13237"/>
        <dbReference type="ChEBI" id="CHEBI:29985"/>
        <dbReference type="ChEBI" id="CHEBI:58359"/>
        <dbReference type="ChEBI" id="CHEBI:58725"/>
        <dbReference type="ChEBI" id="CHEBI:61527"/>
        <dbReference type="EC" id="2.6.1.16"/>
    </reaction>
</comment>
<dbReference type="NCBIfam" id="TIGR01135">
    <property type="entry name" value="glmS"/>
    <property type="match status" value="1"/>
</dbReference>
<dbReference type="PROSITE" id="PS51464">
    <property type="entry name" value="SIS"/>
    <property type="match status" value="2"/>
</dbReference>
<keyword evidence="5" id="KW-0677">Repeat</keyword>